<evidence type="ECO:0000259" key="1">
    <source>
        <dbReference type="Pfam" id="PF04986"/>
    </source>
</evidence>
<dbReference type="RefSeq" id="WP_182168459.1">
    <property type="nucleotide sequence ID" value="NZ_JACFXU010000009.1"/>
</dbReference>
<dbReference type="GO" id="GO:0003677">
    <property type="term" value="F:DNA binding"/>
    <property type="evidence" value="ECO:0007669"/>
    <property type="project" value="InterPro"/>
</dbReference>
<dbReference type="EMBL" id="JACFXU010000009">
    <property type="protein sequence ID" value="MBA6411595.1"/>
    <property type="molecule type" value="Genomic_DNA"/>
</dbReference>
<dbReference type="InterPro" id="IPR026889">
    <property type="entry name" value="Zn_Tnp"/>
</dbReference>
<protein>
    <submittedName>
        <fullName evidence="3">Transposase</fullName>
    </submittedName>
</protein>
<dbReference type="GO" id="GO:0004803">
    <property type="term" value="F:transposase activity"/>
    <property type="evidence" value="ECO:0007669"/>
    <property type="project" value="InterPro"/>
</dbReference>
<feature type="domain" description="Transposase zinc-binding" evidence="2">
    <location>
        <begin position="32"/>
        <end position="126"/>
    </location>
</feature>
<dbReference type="AlphaFoldDB" id="A0A7W2TTK5"/>
<evidence type="ECO:0000259" key="2">
    <source>
        <dbReference type="Pfam" id="PF14319"/>
    </source>
</evidence>
<keyword evidence="5" id="KW-1185">Reference proteome</keyword>
<feature type="domain" description="Transposase IS801/IS1294" evidence="1">
    <location>
        <begin position="171"/>
        <end position="329"/>
    </location>
</feature>
<name>A0A7W2TTK5_9GAMM</name>
<evidence type="ECO:0000313" key="4">
    <source>
        <dbReference type="EMBL" id="MBA6413768.1"/>
    </source>
</evidence>
<dbReference type="InterPro" id="IPR007069">
    <property type="entry name" value="Transposase_32"/>
</dbReference>
<sequence length="330" mass="37178">MPQVAARMASRDENTGRYQRHRPEQTLLYRIVEEYYPTFAAHLAAQGRELPGYVQREFDAYLKCGRLEHGFLRVRCESCHAEHLVAFSCKRRGFCPSCGARRMAESAALLVDEVLPVQPMRQWVLSFPFQLRFLFASRPEVMGRVLGIVYRVIATHLVKKAGYTHQAAKTGAVTLIQRFGSALNPNIHFHMLFLDGVYVERPNGTARFLWVRAPTSAELTQLAHTIAHRVGRYLERQGLLERDAENSYLALDAVDEDAMTPLLGHSITYRIAVGPQAGRKVFTLQTLPACDPEDQFGDMPGKVAGFSLHAGVAAKAHERSKLERLCHYIS</sequence>
<dbReference type="Proteomes" id="UP000539350">
    <property type="component" value="Unassembled WGS sequence"/>
</dbReference>
<dbReference type="GO" id="GO:0006313">
    <property type="term" value="P:DNA transposition"/>
    <property type="evidence" value="ECO:0007669"/>
    <property type="project" value="InterPro"/>
</dbReference>
<organism evidence="3 5">
    <name type="scientific">Sediminihaliea albiluteola</name>
    <dbReference type="NCBI Taxonomy" id="2758564"/>
    <lineage>
        <taxon>Bacteria</taxon>
        <taxon>Pseudomonadati</taxon>
        <taxon>Pseudomonadota</taxon>
        <taxon>Gammaproteobacteria</taxon>
        <taxon>Cellvibrionales</taxon>
        <taxon>Halieaceae</taxon>
        <taxon>Sediminihaliea</taxon>
    </lineage>
</organism>
<dbReference type="EMBL" id="JACFXU010000015">
    <property type="protein sequence ID" value="MBA6413768.1"/>
    <property type="molecule type" value="Genomic_DNA"/>
</dbReference>
<dbReference type="Pfam" id="PF04986">
    <property type="entry name" value="Y2_Tnp"/>
    <property type="match status" value="1"/>
</dbReference>
<feature type="non-terminal residue" evidence="3">
    <location>
        <position position="330"/>
    </location>
</feature>
<proteinExistence type="predicted"/>
<gene>
    <name evidence="3" type="ORF">H2508_00485</name>
    <name evidence="4" type="ORF">H2508_11670</name>
</gene>
<evidence type="ECO:0000313" key="3">
    <source>
        <dbReference type="EMBL" id="MBA6411595.1"/>
    </source>
</evidence>
<evidence type="ECO:0000313" key="5">
    <source>
        <dbReference type="Proteomes" id="UP000539350"/>
    </source>
</evidence>
<accession>A0A7W2TTK5</accession>
<dbReference type="Pfam" id="PF14319">
    <property type="entry name" value="Zn_Tnp_IS91"/>
    <property type="match status" value="1"/>
</dbReference>
<comment type="caution">
    <text evidence="3">The sequence shown here is derived from an EMBL/GenBank/DDBJ whole genome shotgun (WGS) entry which is preliminary data.</text>
</comment>
<reference evidence="3 5" key="1">
    <citation type="submission" date="2020-07" db="EMBL/GenBank/DDBJ databases">
        <title>Halieaceae bacterium, F7430, whole genome shotgun sequencing project.</title>
        <authorList>
            <person name="Jiang S."/>
            <person name="Liu Z.W."/>
            <person name="Du Z.J."/>
        </authorList>
    </citation>
    <scope>NUCLEOTIDE SEQUENCE [LARGE SCALE GENOMIC DNA]</scope>
    <source>
        <strain evidence="3 5">F7430</strain>
    </source>
</reference>